<dbReference type="AlphaFoldDB" id="A0A0W8G084"/>
<comment type="caution">
    <text evidence="1">The sequence shown here is derived from an EMBL/GenBank/DDBJ whole genome shotgun (WGS) entry which is preliminary data.</text>
</comment>
<sequence length="99" mass="10313">MDTTMSITIGNVGGKAFVTSYSINYKMVSGSSTTEGTYANTDSDGLAEVVNNSFSISLGSNNDEVLTGTISGNTMTGGFKFPSIFLVPEVSGTYTLTKN</sequence>
<name>A0A0W8G084_9ZZZZ</name>
<organism evidence="1">
    <name type="scientific">hydrocarbon metagenome</name>
    <dbReference type="NCBI Taxonomy" id="938273"/>
    <lineage>
        <taxon>unclassified sequences</taxon>
        <taxon>metagenomes</taxon>
        <taxon>ecological metagenomes</taxon>
    </lineage>
</organism>
<accession>A0A0W8G084</accession>
<reference evidence="1" key="1">
    <citation type="journal article" date="2015" name="Proc. Natl. Acad. Sci. U.S.A.">
        <title>Networks of energetic and metabolic interactions define dynamics in microbial communities.</title>
        <authorList>
            <person name="Embree M."/>
            <person name="Liu J.K."/>
            <person name="Al-Bassam M.M."/>
            <person name="Zengler K."/>
        </authorList>
    </citation>
    <scope>NUCLEOTIDE SEQUENCE</scope>
</reference>
<proteinExistence type="predicted"/>
<protein>
    <submittedName>
        <fullName evidence="1">Uncharacterized protein</fullName>
    </submittedName>
</protein>
<dbReference type="EMBL" id="LNQE01000441">
    <property type="protein sequence ID" value="KUG26551.1"/>
    <property type="molecule type" value="Genomic_DNA"/>
</dbReference>
<evidence type="ECO:0000313" key="1">
    <source>
        <dbReference type="EMBL" id="KUG26551.1"/>
    </source>
</evidence>
<gene>
    <name evidence="1" type="ORF">ASZ90_003606</name>
</gene>